<dbReference type="Proteomes" id="UP000009886">
    <property type="component" value="Unassembled WGS sequence"/>
</dbReference>
<organism evidence="1 2">
    <name type="scientific">Penicillium digitatum (strain Pd1 / CECT 20795)</name>
    <name type="common">Green mold</name>
    <dbReference type="NCBI Taxonomy" id="1170230"/>
    <lineage>
        <taxon>Eukaryota</taxon>
        <taxon>Fungi</taxon>
        <taxon>Dikarya</taxon>
        <taxon>Ascomycota</taxon>
        <taxon>Pezizomycotina</taxon>
        <taxon>Eurotiomycetes</taxon>
        <taxon>Eurotiomycetidae</taxon>
        <taxon>Eurotiales</taxon>
        <taxon>Aspergillaceae</taxon>
        <taxon>Penicillium</taxon>
    </lineage>
</organism>
<sequence length="114" mass="12511">MILSNTAPSGDCHPSIFGQLQTPVFLGDGAEDPKVSAGLGEKMTRVLSNGLGMDVTWKEYQGLGHWYRAEDEVEDILSFLRDRVGLPVTPGSYLAKGTKQGKKKHKCFFEILPT</sequence>
<accession>K9GJ16</accession>
<comment type="caution">
    <text evidence="1">The sequence shown here is derived from an EMBL/GenBank/DDBJ whole genome shotgun (WGS) entry which is preliminary data.</text>
</comment>
<evidence type="ECO:0000313" key="1">
    <source>
        <dbReference type="EMBL" id="EKV20894.1"/>
    </source>
</evidence>
<gene>
    <name evidence="1" type="ORF">PDIP_11220</name>
</gene>
<proteinExistence type="predicted"/>
<dbReference type="KEGG" id="pdp:PDIP_11220"/>
<dbReference type="HOGENOM" id="CLU_2121865_0_0_1"/>
<evidence type="ECO:0000313" key="2">
    <source>
        <dbReference type="Proteomes" id="UP000009886"/>
    </source>
</evidence>
<name>K9GJ16_PEND1</name>
<dbReference type="VEuPathDB" id="FungiDB:PDIP_11220"/>
<dbReference type="GO" id="GO:0072330">
    <property type="term" value="P:monocarboxylic acid biosynthetic process"/>
    <property type="evidence" value="ECO:0007669"/>
    <property type="project" value="UniProtKB-ARBA"/>
</dbReference>
<dbReference type="SUPFAM" id="SSF53474">
    <property type="entry name" value="alpha/beta-Hydrolases"/>
    <property type="match status" value="1"/>
</dbReference>
<dbReference type="InterPro" id="IPR029058">
    <property type="entry name" value="AB_hydrolase_fold"/>
</dbReference>
<dbReference type="GO" id="GO:0017000">
    <property type="term" value="P:antibiotic biosynthetic process"/>
    <property type="evidence" value="ECO:0007669"/>
    <property type="project" value="UniProtKB-ARBA"/>
</dbReference>
<dbReference type="OrthoDB" id="2418081at2759"/>
<dbReference type="EMBL" id="AKCU01000082">
    <property type="protein sequence ID" value="EKV20894.1"/>
    <property type="molecule type" value="Genomic_DNA"/>
</dbReference>
<dbReference type="AlphaFoldDB" id="K9GJ16"/>
<dbReference type="Gene3D" id="3.40.50.1820">
    <property type="entry name" value="alpha/beta hydrolase"/>
    <property type="match status" value="1"/>
</dbReference>
<evidence type="ECO:0008006" key="3">
    <source>
        <dbReference type="Google" id="ProtNLM"/>
    </source>
</evidence>
<protein>
    <recommendedName>
        <fullName evidence="3">Phospholipase/carboxylesterase/thioesterase domain-containing protein</fullName>
    </recommendedName>
</protein>
<reference evidence="2" key="1">
    <citation type="journal article" date="2012" name="BMC Genomics">
        <title>Genome sequence of the necrotrophic fungus Penicillium digitatum, the main postharvest pathogen of citrus.</title>
        <authorList>
            <person name="Marcet-Houben M."/>
            <person name="Ballester A.-R."/>
            <person name="de la Fuente B."/>
            <person name="Harries E."/>
            <person name="Marcos J.F."/>
            <person name="Gonzalez-Candelas L."/>
            <person name="Gabaldon T."/>
        </authorList>
    </citation>
    <scope>NUCLEOTIDE SEQUENCE [LARGE SCALE GENOMIC DNA]</scope>
    <source>
        <strain evidence="2">Pd1 / CECT 20795</strain>
    </source>
</reference>